<proteinExistence type="predicted"/>
<dbReference type="Proteomes" id="UP001062846">
    <property type="component" value="Chromosome 6"/>
</dbReference>
<comment type="caution">
    <text evidence="1">The sequence shown here is derived from an EMBL/GenBank/DDBJ whole genome shotgun (WGS) entry which is preliminary data.</text>
</comment>
<dbReference type="EMBL" id="CM046393">
    <property type="protein sequence ID" value="KAI8553125.1"/>
    <property type="molecule type" value="Genomic_DNA"/>
</dbReference>
<organism evidence="1 2">
    <name type="scientific">Rhododendron molle</name>
    <name type="common">Chinese azalea</name>
    <name type="synonym">Azalea mollis</name>
    <dbReference type="NCBI Taxonomy" id="49168"/>
    <lineage>
        <taxon>Eukaryota</taxon>
        <taxon>Viridiplantae</taxon>
        <taxon>Streptophyta</taxon>
        <taxon>Embryophyta</taxon>
        <taxon>Tracheophyta</taxon>
        <taxon>Spermatophyta</taxon>
        <taxon>Magnoliopsida</taxon>
        <taxon>eudicotyledons</taxon>
        <taxon>Gunneridae</taxon>
        <taxon>Pentapetalae</taxon>
        <taxon>asterids</taxon>
        <taxon>Ericales</taxon>
        <taxon>Ericaceae</taxon>
        <taxon>Ericoideae</taxon>
        <taxon>Rhodoreae</taxon>
        <taxon>Rhododendron</taxon>
    </lineage>
</organism>
<reference evidence="1" key="1">
    <citation type="submission" date="2022-02" db="EMBL/GenBank/DDBJ databases">
        <title>Plant Genome Project.</title>
        <authorList>
            <person name="Zhang R.-G."/>
        </authorList>
    </citation>
    <scope>NUCLEOTIDE SEQUENCE</scope>
    <source>
        <strain evidence="1">AT1</strain>
    </source>
</reference>
<protein>
    <submittedName>
        <fullName evidence="1">Uncharacterized protein</fullName>
    </submittedName>
</protein>
<gene>
    <name evidence="1" type="ORF">RHMOL_Rhmol06G0320200</name>
</gene>
<evidence type="ECO:0000313" key="1">
    <source>
        <dbReference type="EMBL" id="KAI8553125.1"/>
    </source>
</evidence>
<accession>A0ACC0NIT8</accession>
<evidence type="ECO:0000313" key="2">
    <source>
        <dbReference type="Proteomes" id="UP001062846"/>
    </source>
</evidence>
<sequence length="74" mass="8524">MALHASIQLIYFFATGGARTRVHVEGETLKPHHLCQLGYHPNGNSGVLKPKVYQRFSRFKNDQERSRWSPRSKS</sequence>
<name>A0ACC0NIT8_RHOML</name>
<keyword evidence="2" id="KW-1185">Reference proteome</keyword>